<comment type="caution">
    <text evidence="6">The sequence shown here is derived from an EMBL/GenBank/DDBJ whole genome shotgun (WGS) entry which is preliminary data.</text>
</comment>
<dbReference type="InterPro" id="IPR015094">
    <property type="entry name" value="Integrase_lambda-typ_DNA-bd_N"/>
</dbReference>
<evidence type="ECO:0000256" key="2">
    <source>
        <dbReference type="ARBA" id="ARBA00022908"/>
    </source>
</evidence>
<dbReference type="RefSeq" id="WP_284136415.1">
    <property type="nucleotide sequence ID" value="NZ_JASJUT010000001.1"/>
</dbReference>
<feature type="region of interest" description="Disordered" evidence="4">
    <location>
        <begin position="166"/>
        <end position="187"/>
    </location>
</feature>
<gene>
    <name evidence="6" type="ORF">QNM18_03965</name>
</gene>
<evidence type="ECO:0000313" key="6">
    <source>
        <dbReference type="EMBL" id="MDK2594228.1"/>
    </source>
</evidence>
<comment type="similarity">
    <text evidence="1">Belongs to the 'phage' integrase family.</text>
</comment>
<dbReference type="Gene3D" id="1.10.443.10">
    <property type="entry name" value="Intergrase catalytic core"/>
    <property type="match status" value="1"/>
</dbReference>
<dbReference type="GO" id="GO:0003677">
    <property type="term" value="F:DNA binding"/>
    <property type="evidence" value="ECO:0007669"/>
    <property type="project" value="UniProtKB-KW"/>
</dbReference>
<protein>
    <submittedName>
        <fullName evidence="6">Phage integrase Arm DNA-binding domain-containing protein</fullName>
    </submittedName>
</protein>
<evidence type="ECO:0000256" key="4">
    <source>
        <dbReference type="SAM" id="MobiDB-lite"/>
    </source>
</evidence>
<evidence type="ECO:0000256" key="3">
    <source>
        <dbReference type="ARBA" id="ARBA00023172"/>
    </source>
</evidence>
<keyword evidence="6" id="KW-0238">DNA-binding</keyword>
<dbReference type="SUPFAM" id="SSF56349">
    <property type="entry name" value="DNA breaking-rejoining enzymes"/>
    <property type="match status" value="1"/>
</dbReference>
<dbReference type="Proteomes" id="UP001231915">
    <property type="component" value="Unassembled WGS sequence"/>
</dbReference>
<accession>A0ABT7EGQ8</accession>
<sequence length="361" mass="42486">MAPRKRKAENVGLPVGLTPLKQRGKQYFRYRYPDNKTDFIFPLGTTRQQAIEAATVFNMKYRNKMDLLELLESKDKYNKPLSHWLPKVRERFIKEERPGSSKLDRFDRNYKRVLNDFGNVNSKDWSLEHVNDYLSTYYSSSSNNEYNRALTQLAVFESYMMDMSAMTDSPSKRKKRKPKDKKARQRLSAENYAAMIREAQKRPELHYLYIAMRLTEQTTHAVNEITKIKYSDFKKLDEPINIKGLTVYGFLHIHRKKTQHTEESRVRIPVTQKLKNIVEESRDRVICPYVVHRAPDAITGEIAKGITHQFQLTPNYLSRAFSAQRDQMGLYDHLKPEQRPTYHEMRATAADALDKMDHDPQ</sequence>
<dbReference type="InterPro" id="IPR013762">
    <property type="entry name" value="Integrase-like_cat_sf"/>
</dbReference>
<keyword evidence="7" id="KW-1185">Reference proteome</keyword>
<evidence type="ECO:0000256" key="1">
    <source>
        <dbReference type="ARBA" id="ARBA00008857"/>
    </source>
</evidence>
<name>A0ABT7EGQ8_9GAMM</name>
<reference evidence="6 7" key="1">
    <citation type="submission" date="2023-05" db="EMBL/GenBank/DDBJ databases">
        <title>Pseudoalteromonas ardens sp. nov., Pseudoalteromonas obscura sp. nov., and Pseudoalteromonas umbrosa sp. nov., isolated from the coral Montipora capitata.</title>
        <authorList>
            <person name="Thomas E.M."/>
            <person name="Smith E.M."/>
            <person name="Papke E."/>
            <person name="Shlafstein M.D."/>
            <person name="Oline D.K."/>
            <person name="Videau P."/>
            <person name="Saw J.H."/>
            <person name="Strangman W.K."/>
            <person name="Ushijima B."/>
        </authorList>
    </citation>
    <scope>NUCLEOTIDE SEQUENCE [LARGE SCALE GENOMIC DNA]</scope>
    <source>
        <strain evidence="6 7">P94</strain>
    </source>
</reference>
<keyword evidence="2" id="KW-0229">DNA integration</keyword>
<evidence type="ECO:0000259" key="5">
    <source>
        <dbReference type="Pfam" id="PF09003"/>
    </source>
</evidence>
<evidence type="ECO:0000313" key="7">
    <source>
        <dbReference type="Proteomes" id="UP001231915"/>
    </source>
</evidence>
<dbReference type="Gene3D" id="3.30.160.60">
    <property type="entry name" value="Classic Zinc Finger"/>
    <property type="match status" value="1"/>
</dbReference>
<dbReference type="Pfam" id="PF09003">
    <property type="entry name" value="Arm-DNA-bind_1"/>
    <property type="match status" value="1"/>
</dbReference>
<feature type="compositionally biased region" description="Basic residues" evidence="4">
    <location>
        <begin position="172"/>
        <end position="185"/>
    </location>
</feature>
<feature type="domain" description="Integrase lambda-type N-terminal DNA-binding" evidence="5">
    <location>
        <begin position="1"/>
        <end position="61"/>
    </location>
</feature>
<proteinExistence type="inferred from homology"/>
<dbReference type="EMBL" id="JASJUT010000001">
    <property type="protein sequence ID" value="MDK2594228.1"/>
    <property type="molecule type" value="Genomic_DNA"/>
</dbReference>
<organism evidence="6 7">
    <name type="scientific">Pseudoalteromonas obscura</name>
    <dbReference type="NCBI Taxonomy" id="3048491"/>
    <lineage>
        <taxon>Bacteria</taxon>
        <taxon>Pseudomonadati</taxon>
        <taxon>Pseudomonadota</taxon>
        <taxon>Gammaproteobacteria</taxon>
        <taxon>Alteromonadales</taxon>
        <taxon>Pseudoalteromonadaceae</taxon>
        <taxon>Pseudoalteromonas</taxon>
    </lineage>
</organism>
<keyword evidence="3" id="KW-0233">DNA recombination</keyword>
<dbReference type="InterPro" id="IPR011010">
    <property type="entry name" value="DNA_brk_join_enz"/>
</dbReference>